<accession>A0A0F9A2H7</accession>
<organism evidence="1">
    <name type="scientific">marine sediment metagenome</name>
    <dbReference type="NCBI Taxonomy" id="412755"/>
    <lineage>
        <taxon>unclassified sequences</taxon>
        <taxon>metagenomes</taxon>
        <taxon>ecological metagenomes</taxon>
    </lineage>
</organism>
<reference evidence="1" key="1">
    <citation type="journal article" date="2015" name="Nature">
        <title>Complex archaea that bridge the gap between prokaryotes and eukaryotes.</title>
        <authorList>
            <person name="Spang A."/>
            <person name="Saw J.H."/>
            <person name="Jorgensen S.L."/>
            <person name="Zaremba-Niedzwiedzka K."/>
            <person name="Martijn J."/>
            <person name="Lind A.E."/>
            <person name="van Eijk R."/>
            <person name="Schleper C."/>
            <person name="Guy L."/>
            <person name="Ettema T.J."/>
        </authorList>
    </citation>
    <scope>NUCLEOTIDE SEQUENCE</scope>
</reference>
<sequence length="175" mass="20231">MKKENFKKPKKGLRIIDGTPTAISKLIRENEKPQKGCGKEWKMWNPETEEYDEYGKCRTNILCPACENHSSQHKEASENKRSDVSNGLGLNPGGASDSFTNLCEKIENLFIQGELRKCYEFTLKAHLNKIHKEFISKIKELTKTFGAFVVRTEREKLIYEQFLKEIDKLCGKELK</sequence>
<name>A0A0F9A2H7_9ZZZZ</name>
<dbReference type="EMBL" id="LAZR01060112">
    <property type="protein sequence ID" value="KKK66371.1"/>
    <property type="molecule type" value="Genomic_DNA"/>
</dbReference>
<comment type="caution">
    <text evidence="1">The sequence shown here is derived from an EMBL/GenBank/DDBJ whole genome shotgun (WGS) entry which is preliminary data.</text>
</comment>
<dbReference type="AlphaFoldDB" id="A0A0F9A2H7"/>
<gene>
    <name evidence="1" type="ORF">LCGC14_2964800</name>
</gene>
<evidence type="ECO:0000313" key="1">
    <source>
        <dbReference type="EMBL" id="KKK66371.1"/>
    </source>
</evidence>
<protein>
    <submittedName>
        <fullName evidence="1">Uncharacterized protein</fullName>
    </submittedName>
</protein>
<proteinExistence type="predicted"/>